<gene>
    <name evidence="2" type="ORF">CPLU01_13974</name>
</gene>
<evidence type="ECO:0000313" key="3">
    <source>
        <dbReference type="Proteomes" id="UP000654918"/>
    </source>
</evidence>
<evidence type="ECO:0000256" key="1">
    <source>
        <dbReference type="SAM" id="MobiDB-lite"/>
    </source>
</evidence>
<comment type="caution">
    <text evidence="2">The sequence shown here is derived from an EMBL/GenBank/DDBJ whole genome shotgun (WGS) entry which is preliminary data.</text>
</comment>
<keyword evidence="3" id="KW-1185">Reference proteome</keyword>
<evidence type="ECO:0000313" key="2">
    <source>
        <dbReference type="EMBL" id="KAF6816015.1"/>
    </source>
</evidence>
<dbReference type="Proteomes" id="UP000654918">
    <property type="component" value="Unassembled WGS sequence"/>
</dbReference>
<feature type="region of interest" description="Disordered" evidence="1">
    <location>
        <begin position="28"/>
        <end position="88"/>
    </location>
</feature>
<feature type="compositionally biased region" description="Acidic residues" evidence="1">
    <location>
        <begin position="40"/>
        <end position="55"/>
    </location>
</feature>
<dbReference type="AlphaFoldDB" id="A0A8H6JNQ1"/>
<protein>
    <submittedName>
        <fullName evidence="2">Uncharacterized protein</fullName>
    </submittedName>
</protein>
<organism evidence="2 3">
    <name type="scientific">Colletotrichum plurivorum</name>
    <dbReference type="NCBI Taxonomy" id="2175906"/>
    <lineage>
        <taxon>Eukaryota</taxon>
        <taxon>Fungi</taxon>
        <taxon>Dikarya</taxon>
        <taxon>Ascomycota</taxon>
        <taxon>Pezizomycotina</taxon>
        <taxon>Sordariomycetes</taxon>
        <taxon>Hypocreomycetidae</taxon>
        <taxon>Glomerellales</taxon>
        <taxon>Glomerellaceae</taxon>
        <taxon>Colletotrichum</taxon>
        <taxon>Colletotrichum orchidearum species complex</taxon>
    </lineage>
</organism>
<accession>A0A8H6JNQ1</accession>
<proteinExistence type="predicted"/>
<name>A0A8H6JNQ1_9PEZI</name>
<reference evidence="2" key="1">
    <citation type="journal article" date="2020" name="Phytopathology">
        <title>Genome Sequence Resources of Colletotrichum truncatum, C. plurivorum, C. musicola, and C. sojae: Four Species Pathogenic to Soybean (Glycine max).</title>
        <authorList>
            <person name="Rogerio F."/>
            <person name="Boufleur T.R."/>
            <person name="Ciampi-Guillardi M."/>
            <person name="Sukno S.A."/>
            <person name="Thon M.R."/>
            <person name="Massola Junior N.S."/>
            <person name="Baroncelli R."/>
        </authorList>
    </citation>
    <scope>NUCLEOTIDE SEQUENCE</scope>
    <source>
        <strain evidence="2">LFN00145</strain>
    </source>
</reference>
<dbReference type="EMBL" id="WIGO01000345">
    <property type="protein sequence ID" value="KAF6816015.1"/>
    <property type="molecule type" value="Genomic_DNA"/>
</dbReference>
<sequence>MPQHDDDLGEQSRQLEELVLDAAEEWASVKEPLMQTQDDGPGDDELEQAEDELELAESHEAEEWAALRQPEQDNFPGDQFWQAEHQML</sequence>